<reference evidence="1" key="1">
    <citation type="submission" date="2022-12" db="EMBL/GenBank/DDBJ databases">
        <authorList>
            <person name="Webb A."/>
        </authorList>
    </citation>
    <scope>NUCLEOTIDE SEQUENCE</scope>
    <source>
        <strain evidence="1">Pd1</strain>
    </source>
</reference>
<protein>
    <submittedName>
        <fullName evidence="1">Uncharacterized protein</fullName>
    </submittedName>
</protein>
<gene>
    <name evidence="1" type="ORF">PDE001_LOCUS6502</name>
</gene>
<name>A0AAV0UJS6_9STRA</name>
<proteinExistence type="predicted"/>
<keyword evidence="2" id="KW-1185">Reference proteome</keyword>
<organism evidence="1 2">
    <name type="scientific">Peronospora destructor</name>
    <dbReference type="NCBI Taxonomy" id="86335"/>
    <lineage>
        <taxon>Eukaryota</taxon>
        <taxon>Sar</taxon>
        <taxon>Stramenopiles</taxon>
        <taxon>Oomycota</taxon>
        <taxon>Peronosporomycetes</taxon>
        <taxon>Peronosporales</taxon>
        <taxon>Peronosporaceae</taxon>
        <taxon>Peronospora</taxon>
    </lineage>
</organism>
<comment type="caution">
    <text evidence="1">The sequence shown here is derived from an EMBL/GenBank/DDBJ whole genome shotgun (WGS) entry which is preliminary data.</text>
</comment>
<evidence type="ECO:0000313" key="2">
    <source>
        <dbReference type="Proteomes" id="UP001162029"/>
    </source>
</evidence>
<dbReference type="Proteomes" id="UP001162029">
    <property type="component" value="Unassembled WGS sequence"/>
</dbReference>
<accession>A0AAV0UJS6</accession>
<sequence length="101" mass="11603">MRSEGQRLTAHLKPTIADEIRHRTTQRFTYPCMHKTGIKRAMHSGLSIDDGNAIYKLMDDRKLVKESRLDSWFIKIDGLDYGDDIGPLDKRSRMKASGELP</sequence>
<dbReference type="EMBL" id="CANTFM010001218">
    <property type="protein sequence ID" value="CAI5737096.1"/>
    <property type="molecule type" value="Genomic_DNA"/>
</dbReference>
<evidence type="ECO:0000313" key="1">
    <source>
        <dbReference type="EMBL" id="CAI5737096.1"/>
    </source>
</evidence>
<dbReference type="AlphaFoldDB" id="A0AAV0UJS6"/>